<dbReference type="SUPFAM" id="SSF48403">
    <property type="entry name" value="Ankyrin repeat"/>
    <property type="match status" value="1"/>
</dbReference>
<dbReference type="OrthoDB" id="1305166at2759"/>
<keyword evidence="2" id="KW-1133">Transmembrane helix</keyword>
<dbReference type="AlphaFoldDB" id="A0A1S4CJ84"/>
<dbReference type="InterPro" id="IPR036770">
    <property type="entry name" value="Ankyrin_rpt-contain_sf"/>
</dbReference>
<feature type="repeat" description="ANK" evidence="1">
    <location>
        <begin position="53"/>
        <end position="85"/>
    </location>
</feature>
<sequence length="134" mass="14393">MGENKASRAPLNCDFQTALHVAVGAKNDNAKHFVEKLVDSMAPDDPLDMGDCNGDTPLHYAARFGNLDAAKILVGRNKNLPNIGSEGDLYPIHDASTMQLNMASILWISMLISWVSLQSLILIQAPAALGFSAD</sequence>
<feature type="transmembrane region" description="Helical" evidence="2">
    <location>
        <begin position="105"/>
        <end position="129"/>
    </location>
</feature>
<dbReference type="Gene3D" id="1.25.40.20">
    <property type="entry name" value="Ankyrin repeat-containing domain"/>
    <property type="match status" value="1"/>
</dbReference>
<dbReference type="PANTHER" id="PTHR47303">
    <property type="match status" value="1"/>
</dbReference>
<proteinExistence type="predicted"/>
<keyword evidence="2" id="KW-0812">Transmembrane</keyword>
<name>A0A1S4CJ84_TOBAC</name>
<dbReference type="SMR" id="A0A1S4CJ84"/>
<dbReference type="PaxDb" id="4097-A0A1S4CJ84"/>
<dbReference type="InterPro" id="IPR002110">
    <property type="entry name" value="Ankyrin_rpt"/>
</dbReference>
<accession>A0A1S4CJ84</accession>
<keyword evidence="1" id="KW-0040">ANK repeat</keyword>
<dbReference type="KEGG" id="nta:107819659"/>
<evidence type="ECO:0000313" key="3">
    <source>
        <dbReference type="RefSeq" id="XP_016501277.1"/>
    </source>
</evidence>
<dbReference type="STRING" id="4097.A0A1S4CJ84"/>
<protein>
    <submittedName>
        <fullName evidence="3">Uncharacterized protein</fullName>
    </submittedName>
</protein>
<evidence type="ECO:0000256" key="2">
    <source>
        <dbReference type="SAM" id="Phobius"/>
    </source>
</evidence>
<reference evidence="3" key="1">
    <citation type="submission" date="2025-08" db="UniProtKB">
        <authorList>
            <consortium name="RefSeq"/>
        </authorList>
    </citation>
    <scope>IDENTIFICATION</scope>
</reference>
<dbReference type="RefSeq" id="XP_016501277.1">
    <property type="nucleotide sequence ID" value="XM_016645791.1"/>
</dbReference>
<evidence type="ECO:0000256" key="1">
    <source>
        <dbReference type="PROSITE-ProRule" id="PRU00023"/>
    </source>
</evidence>
<dbReference type="Pfam" id="PF12796">
    <property type="entry name" value="Ank_2"/>
    <property type="match status" value="1"/>
</dbReference>
<keyword evidence="2" id="KW-0472">Membrane</keyword>
<dbReference type="PANTHER" id="PTHR47303:SF1">
    <property type="entry name" value="NF-KAPPA-B INHIBITOR BETA"/>
    <property type="match status" value="1"/>
</dbReference>
<dbReference type="SMART" id="SM00248">
    <property type="entry name" value="ANK"/>
    <property type="match status" value="2"/>
</dbReference>
<gene>
    <name evidence="3" type="primary">LOC107819659</name>
</gene>
<dbReference type="PROSITE" id="PS50297">
    <property type="entry name" value="ANK_REP_REGION"/>
    <property type="match status" value="1"/>
</dbReference>
<organism evidence="3">
    <name type="scientific">Nicotiana tabacum</name>
    <name type="common">Common tobacco</name>
    <dbReference type="NCBI Taxonomy" id="4097"/>
    <lineage>
        <taxon>Eukaryota</taxon>
        <taxon>Viridiplantae</taxon>
        <taxon>Streptophyta</taxon>
        <taxon>Embryophyta</taxon>
        <taxon>Tracheophyta</taxon>
        <taxon>Spermatophyta</taxon>
        <taxon>Magnoliopsida</taxon>
        <taxon>eudicotyledons</taxon>
        <taxon>Gunneridae</taxon>
        <taxon>Pentapetalae</taxon>
        <taxon>asterids</taxon>
        <taxon>lamiids</taxon>
        <taxon>Solanales</taxon>
        <taxon>Solanaceae</taxon>
        <taxon>Nicotianoideae</taxon>
        <taxon>Nicotianeae</taxon>
        <taxon>Nicotiana</taxon>
    </lineage>
</organism>
<dbReference type="PROSITE" id="PS50088">
    <property type="entry name" value="ANK_REPEAT"/>
    <property type="match status" value="1"/>
</dbReference>